<dbReference type="InterPro" id="IPR012337">
    <property type="entry name" value="RNaseH-like_sf"/>
</dbReference>
<dbReference type="Gene3D" id="3.30.70.270">
    <property type="match status" value="2"/>
</dbReference>
<dbReference type="CDD" id="cd09274">
    <property type="entry name" value="RNase_HI_RT_Ty3"/>
    <property type="match status" value="1"/>
</dbReference>
<dbReference type="SMART" id="SM00343">
    <property type="entry name" value="ZnF_C2HC"/>
    <property type="match status" value="1"/>
</dbReference>
<dbReference type="GO" id="GO:0004523">
    <property type="term" value="F:RNA-DNA hybrid ribonuclease activity"/>
    <property type="evidence" value="ECO:0007669"/>
    <property type="project" value="UniProtKB-EC"/>
</dbReference>
<evidence type="ECO:0000259" key="15">
    <source>
        <dbReference type="PROSITE" id="PS50158"/>
    </source>
</evidence>
<dbReference type="GO" id="GO:0006508">
    <property type="term" value="P:proteolysis"/>
    <property type="evidence" value="ECO:0007669"/>
    <property type="project" value="UniProtKB-KW"/>
</dbReference>
<dbReference type="PANTHER" id="PTHR37984">
    <property type="entry name" value="PROTEIN CBG26694"/>
    <property type="match status" value="1"/>
</dbReference>
<evidence type="ECO:0000313" key="19">
    <source>
        <dbReference type="Proteomes" id="UP001529510"/>
    </source>
</evidence>
<keyword evidence="8" id="KW-0378">Hydrolase</keyword>
<accession>A0ABD0MFD4</accession>
<dbReference type="SUPFAM" id="SSF53098">
    <property type="entry name" value="Ribonuclease H-like"/>
    <property type="match status" value="1"/>
</dbReference>
<dbReference type="PROSITE" id="PS50994">
    <property type="entry name" value="INTEGRASE"/>
    <property type="match status" value="1"/>
</dbReference>
<keyword evidence="10" id="KW-0511">Multifunctional enzyme</keyword>
<dbReference type="EMBL" id="JAMKFB020000562">
    <property type="protein sequence ID" value="KAL0148970.1"/>
    <property type="molecule type" value="Genomic_DNA"/>
</dbReference>
<dbReference type="Pfam" id="PF17921">
    <property type="entry name" value="Integrase_H2C2"/>
    <property type="match status" value="1"/>
</dbReference>
<keyword evidence="12" id="KW-0479">Metal-binding</keyword>
<evidence type="ECO:0000256" key="10">
    <source>
        <dbReference type="ARBA" id="ARBA00023268"/>
    </source>
</evidence>
<dbReference type="Proteomes" id="UP001529510">
    <property type="component" value="Unassembled WGS sequence"/>
</dbReference>
<feature type="domain" description="CCHC-type" evidence="15">
    <location>
        <begin position="347"/>
        <end position="361"/>
    </location>
</feature>
<dbReference type="Gene3D" id="3.10.20.370">
    <property type="match status" value="1"/>
</dbReference>
<dbReference type="Pfam" id="PF00665">
    <property type="entry name" value="rve"/>
    <property type="match status" value="1"/>
</dbReference>
<feature type="coiled-coil region" evidence="13">
    <location>
        <begin position="280"/>
        <end position="307"/>
    </location>
</feature>
<keyword evidence="6" id="KW-0540">Nuclease</keyword>
<evidence type="ECO:0000259" key="16">
    <source>
        <dbReference type="PROSITE" id="PS50878"/>
    </source>
</evidence>
<dbReference type="InterPro" id="IPR043502">
    <property type="entry name" value="DNA/RNA_pol_sf"/>
</dbReference>
<evidence type="ECO:0000256" key="11">
    <source>
        <dbReference type="ARBA" id="ARBA00039658"/>
    </source>
</evidence>
<feature type="compositionally biased region" description="Polar residues" evidence="14">
    <location>
        <begin position="1610"/>
        <end position="1619"/>
    </location>
</feature>
<evidence type="ECO:0000256" key="12">
    <source>
        <dbReference type="PROSITE-ProRule" id="PRU00047"/>
    </source>
</evidence>
<proteinExistence type="inferred from homology"/>
<feature type="domain" description="Integrase catalytic" evidence="17">
    <location>
        <begin position="1323"/>
        <end position="1481"/>
    </location>
</feature>
<keyword evidence="5" id="KW-0548">Nucleotidyltransferase</keyword>
<evidence type="ECO:0000256" key="3">
    <source>
        <dbReference type="ARBA" id="ARBA00022670"/>
    </source>
</evidence>
<evidence type="ECO:0000313" key="18">
    <source>
        <dbReference type="EMBL" id="KAL0148970.1"/>
    </source>
</evidence>
<dbReference type="Gene3D" id="3.30.420.10">
    <property type="entry name" value="Ribonuclease H-like superfamily/Ribonuclease H"/>
    <property type="match status" value="1"/>
</dbReference>
<sequence>MADEDMAAQLRALTELVQQLQVENARLRSEVSQSSSSVSSDVLLMGQQQPPLASACVTDGASIASPVSTLERYVYIPRERKCPRFSGKISQDSLTVEDWVEEARRHLSMRPMLRAEQALAIFDLLDGEARTEIRFRPVSERDDPEKIFNVLISIYGCSQSYISLQKQFFQRRQLEGESLREYSHALMSLMDVIKRKNLACFANPDTVLRDQFIEFVRDNMLRRELRRQVRLDPTLSFLDARKEALRWVEEGENPCVQRPRAQSFSITNVTDPSAQSNAILSKSTDELTEVKESLRKQQAQLDTILKRLDSSVPQAVSGSPLPPAPSIPRVGVRSQQYRYHPDGRPICLRCNQPGHIARFCKTELGNCPTVEITIGGVTVACLLDTGSMVTTITQQFYEQYLQPQLQFQLQPCQWLKLKAANGLDIPYLGYLETTIGILGKTLPKMGILVVKNSSDFATQSRREQVPGLLGMNIISSCYQELFLEQGARLFEDAPSQHAGKVWQRAFSECQLWERALETGYVGPARVQKGPAVRVPAGTLKLVPATCHQGLGATFNTCFLEPVSFVDGRLPGDLLVPSACLAVTSGMVNVPVVNVGSQDRWLWPKTILGELHIVQSPVLKSSVQFHVQNDDSEEVALIQSVEVESNPNVDFSHLTWPTLSCSERQQAQALLEKYANVFSHGDGDLGCTDLLQHTIPLLDDAPLRQRYRRLPPSQYDLVKTHIQELVEQGIVKPSCSPYASPIVVVQKKDGSIRLCVDYRQLNAKTRKDAFPLPRIEETLDALSGAKLFSTLDLASGYNQVSVAPQDREKTAFCTPFGLFEFNRMPFGLCNAPSTFQRLMERIFGDQSLHALLLYLDDIVIFSSTFDQHLERLEMVLSRLQTHNLKVKLKKCNFFQTEVGYLGHVISAAGVATDPEKIRAVAEWSRPNSVRELRSFLGFASYYRRFVEGFAGLAAPLHKLVGVLQGTRKRAVSSGQSSFEQHWNHTCEKSFSDLKERLIQAPVLGYADFTRPFILETDASNLGLGAVLSQEQGGLRRPIAFASRGLRPSERNMTNYSSMKLELLALKWAMTEKFREYLLGNKVTVYTDNNPLRYLESAKLGAVEQRWVSQLALFEYEIKYRPGTANRNADALSRLPLCSVDHSINVPPGFAVPLSISMQERPPGLSPQVAEASMVDAVPARNRADLKALQAADPCIKVFLQFWVQGQPPTVAELKEMPREVQQLVKQWPRVRETDGVLYRLVQIPPSRELVWQLLLPKELQGEVLTNLHDNHGHQGVERTTALIRQRCYWPNMWQDIKKWCTECERCSVAKASQPRVRTFLGSLLASRPLEIIAIDFTVLDRASNGQENVLVVTDVFSKFTQAYPTPDQRASTVVKILTEKWFYVYGVPKRIHSDQGRSFEGELLRRLCDLYGITKSRTTPYHPEGNGQCERFNRTLHDLLRALPSEQKRKWPQLLPQLLFAYNTTVHQSTQHSPYELMFGQKPKLPVDQLLGGNEVEVECTPSDWVAQHQEYLTSIYISARRQLETAAERRRANFPESIPILPSGTLVYCRNHFQGRHKIQDIWSSTVFEIVSCTDEVGTLYKIRPYGKDGPNKVMHRSELKLVPHGIDGSRQSTSNISCSPVHPSSEASSEDMEVGSPPQVVVVHTRVDVQAEPGPELSGHGVREVETARYCSPTRIREPLRVEPPVATQEPESELSINADVPIECCLDQPVGQSGVISPLPRRSNRRTAGRHPNPFHLPQSMAQNGSIGIAEVSALTTPFRPWQ</sequence>
<dbReference type="Pfam" id="PF17919">
    <property type="entry name" value="RT_RNaseH_2"/>
    <property type="match status" value="1"/>
</dbReference>
<keyword evidence="19" id="KW-1185">Reference proteome</keyword>
<dbReference type="EC" id="3.1.26.4" evidence="2"/>
<dbReference type="PROSITE" id="PS50878">
    <property type="entry name" value="RT_POL"/>
    <property type="match status" value="1"/>
</dbReference>
<keyword evidence="12" id="KW-0862">Zinc</keyword>
<keyword evidence="13" id="KW-0175">Coiled coil</keyword>
<dbReference type="FunFam" id="3.10.10.10:FF:000007">
    <property type="entry name" value="Retrovirus-related Pol polyprotein from transposon 17.6-like Protein"/>
    <property type="match status" value="1"/>
</dbReference>
<dbReference type="Gene3D" id="1.10.340.70">
    <property type="match status" value="1"/>
</dbReference>
<dbReference type="InterPro" id="IPR043128">
    <property type="entry name" value="Rev_trsase/Diguanyl_cyclase"/>
</dbReference>
<protein>
    <recommendedName>
        <fullName evidence="11">Gypsy retrotransposon integrase-like protein 1</fullName>
        <ecNumber evidence="2">3.1.26.4</ecNumber>
    </recommendedName>
</protein>
<dbReference type="SUPFAM" id="SSF50630">
    <property type="entry name" value="Acid proteases"/>
    <property type="match status" value="1"/>
</dbReference>
<feature type="region of interest" description="Disordered" evidence="14">
    <location>
        <begin position="1715"/>
        <end position="1738"/>
    </location>
</feature>
<gene>
    <name evidence="18" type="ORF">M9458_055774</name>
</gene>
<dbReference type="InterPro" id="IPR050951">
    <property type="entry name" value="Retrovirus_Pol_polyprotein"/>
</dbReference>
<keyword evidence="7" id="KW-0255">Endonuclease</keyword>
<evidence type="ECO:0000256" key="14">
    <source>
        <dbReference type="SAM" id="MobiDB-lite"/>
    </source>
</evidence>
<evidence type="ECO:0000256" key="2">
    <source>
        <dbReference type="ARBA" id="ARBA00012180"/>
    </source>
</evidence>
<dbReference type="Pfam" id="PF00078">
    <property type="entry name" value="RVT_1"/>
    <property type="match status" value="1"/>
</dbReference>
<dbReference type="GO" id="GO:0008233">
    <property type="term" value="F:peptidase activity"/>
    <property type="evidence" value="ECO:0007669"/>
    <property type="project" value="UniProtKB-KW"/>
</dbReference>
<dbReference type="InterPro" id="IPR001878">
    <property type="entry name" value="Znf_CCHC"/>
</dbReference>
<dbReference type="PANTHER" id="PTHR37984:SF5">
    <property type="entry name" value="PROTEIN NYNRIN-LIKE"/>
    <property type="match status" value="1"/>
</dbReference>
<dbReference type="Gene3D" id="3.10.10.10">
    <property type="entry name" value="HIV Type 1 Reverse Transcriptase, subunit A, domain 1"/>
    <property type="match status" value="1"/>
</dbReference>
<dbReference type="GO" id="GO:0003964">
    <property type="term" value="F:RNA-directed DNA polymerase activity"/>
    <property type="evidence" value="ECO:0007669"/>
    <property type="project" value="UniProtKB-KW"/>
</dbReference>
<evidence type="ECO:0000256" key="7">
    <source>
        <dbReference type="ARBA" id="ARBA00022759"/>
    </source>
</evidence>
<dbReference type="FunFam" id="3.10.20.370:FF:000001">
    <property type="entry name" value="Retrovirus-related Pol polyprotein from transposon 17.6-like protein"/>
    <property type="match status" value="1"/>
</dbReference>
<dbReference type="FunFam" id="3.30.70.270:FF:000020">
    <property type="entry name" value="Transposon Tf2-6 polyprotein-like Protein"/>
    <property type="match status" value="1"/>
</dbReference>
<keyword evidence="3" id="KW-0645">Protease</keyword>
<organism evidence="18 19">
    <name type="scientific">Cirrhinus mrigala</name>
    <name type="common">Mrigala</name>
    <dbReference type="NCBI Taxonomy" id="683832"/>
    <lineage>
        <taxon>Eukaryota</taxon>
        <taxon>Metazoa</taxon>
        <taxon>Chordata</taxon>
        <taxon>Craniata</taxon>
        <taxon>Vertebrata</taxon>
        <taxon>Euteleostomi</taxon>
        <taxon>Actinopterygii</taxon>
        <taxon>Neopterygii</taxon>
        <taxon>Teleostei</taxon>
        <taxon>Ostariophysi</taxon>
        <taxon>Cypriniformes</taxon>
        <taxon>Cyprinidae</taxon>
        <taxon>Labeoninae</taxon>
        <taxon>Labeonini</taxon>
        <taxon>Cirrhinus</taxon>
    </lineage>
</organism>
<comment type="caution">
    <text evidence="18">The sequence shown here is derived from an EMBL/GenBank/DDBJ whole genome shotgun (WGS) entry which is preliminary data.</text>
</comment>
<evidence type="ECO:0000256" key="5">
    <source>
        <dbReference type="ARBA" id="ARBA00022695"/>
    </source>
</evidence>
<dbReference type="InterPro" id="IPR000477">
    <property type="entry name" value="RT_dom"/>
</dbReference>
<keyword evidence="4" id="KW-0808">Transferase</keyword>
<dbReference type="InterPro" id="IPR041577">
    <property type="entry name" value="RT_RNaseH_2"/>
</dbReference>
<dbReference type="InterPro" id="IPR041588">
    <property type="entry name" value="Integrase_H2C2"/>
</dbReference>
<evidence type="ECO:0000259" key="17">
    <source>
        <dbReference type="PROSITE" id="PS50994"/>
    </source>
</evidence>
<comment type="similarity">
    <text evidence="1">Belongs to the beta type-B retroviral polymerase family. HERV class-II K(HML-2) pol subfamily.</text>
</comment>
<dbReference type="FunFam" id="1.10.340.70:FF:000001">
    <property type="entry name" value="Retrovirus-related Pol polyprotein from transposon gypsy-like Protein"/>
    <property type="match status" value="1"/>
</dbReference>
<reference evidence="18 19" key="1">
    <citation type="submission" date="2024-05" db="EMBL/GenBank/DDBJ databases">
        <title>Genome sequencing and assembly of Indian major carp, Cirrhinus mrigala (Hamilton, 1822).</title>
        <authorList>
            <person name="Mohindra V."/>
            <person name="Chowdhury L.M."/>
            <person name="Lal K."/>
            <person name="Jena J.K."/>
        </authorList>
    </citation>
    <scope>NUCLEOTIDE SEQUENCE [LARGE SCALE GENOMIC DNA]</scope>
    <source>
        <strain evidence="18">CM1030</strain>
        <tissue evidence="18">Blood</tissue>
    </source>
</reference>
<dbReference type="FunFam" id="3.30.420.10:FF:000032">
    <property type="entry name" value="Retrovirus-related Pol polyprotein from transposon 297-like Protein"/>
    <property type="match status" value="1"/>
</dbReference>
<evidence type="ECO:0000256" key="6">
    <source>
        <dbReference type="ARBA" id="ARBA00022722"/>
    </source>
</evidence>
<evidence type="ECO:0000256" key="8">
    <source>
        <dbReference type="ARBA" id="ARBA00022801"/>
    </source>
</evidence>
<dbReference type="GO" id="GO:0008270">
    <property type="term" value="F:zinc ion binding"/>
    <property type="evidence" value="ECO:0007669"/>
    <property type="project" value="UniProtKB-KW"/>
</dbReference>
<dbReference type="SUPFAM" id="SSF56672">
    <property type="entry name" value="DNA/RNA polymerases"/>
    <property type="match status" value="1"/>
</dbReference>
<dbReference type="PROSITE" id="PS50158">
    <property type="entry name" value="ZF_CCHC"/>
    <property type="match status" value="1"/>
</dbReference>
<dbReference type="InterPro" id="IPR001584">
    <property type="entry name" value="Integrase_cat-core"/>
</dbReference>
<evidence type="ECO:0000256" key="4">
    <source>
        <dbReference type="ARBA" id="ARBA00022679"/>
    </source>
</evidence>
<keyword evidence="9" id="KW-0695">RNA-directed DNA polymerase</keyword>
<dbReference type="CDD" id="cd01647">
    <property type="entry name" value="RT_LTR"/>
    <property type="match status" value="1"/>
</dbReference>
<dbReference type="Gene3D" id="2.40.70.10">
    <property type="entry name" value="Acid Proteases"/>
    <property type="match status" value="1"/>
</dbReference>
<evidence type="ECO:0000256" key="9">
    <source>
        <dbReference type="ARBA" id="ARBA00022918"/>
    </source>
</evidence>
<feature type="domain" description="Reverse transcriptase" evidence="16">
    <location>
        <begin position="725"/>
        <end position="904"/>
    </location>
</feature>
<evidence type="ECO:0000256" key="13">
    <source>
        <dbReference type="SAM" id="Coils"/>
    </source>
</evidence>
<dbReference type="InterPro" id="IPR036397">
    <property type="entry name" value="RNaseH_sf"/>
</dbReference>
<dbReference type="InterPro" id="IPR021109">
    <property type="entry name" value="Peptidase_aspartic_dom_sf"/>
</dbReference>
<name>A0ABD0MFD4_CIRMR</name>
<keyword evidence="12" id="KW-0863">Zinc-finger</keyword>
<evidence type="ECO:0000256" key="1">
    <source>
        <dbReference type="ARBA" id="ARBA00010879"/>
    </source>
</evidence>
<feature type="region of interest" description="Disordered" evidence="14">
    <location>
        <begin position="1605"/>
        <end position="1635"/>
    </location>
</feature>